<accession>A0A172US25</accession>
<keyword evidence="4" id="KW-1185">Reference proteome</keyword>
<keyword evidence="2" id="KW-0812">Transmembrane</keyword>
<evidence type="ECO:0000313" key="4">
    <source>
        <dbReference type="Proteomes" id="UP000077143"/>
    </source>
</evidence>
<reference evidence="3 4" key="1">
    <citation type="submission" date="2016-05" db="EMBL/GenBank/DDBJ databases">
        <title>Complete genome sequence of a phthalic acid esters degrading Mycobacterium sp. YC-RL4.</title>
        <authorList>
            <person name="Ren L."/>
            <person name="Fan S."/>
            <person name="Ruth N."/>
            <person name="Jia Y."/>
            <person name="Wang J."/>
            <person name="Qiao C."/>
        </authorList>
    </citation>
    <scope>NUCLEOTIDE SEQUENCE [LARGE SCALE GENOMIC DNA]</scope>
    <source>
        <strain evidence="3 4">YC-RL4</strain>
    </source>
</reference>
<dbReference type="Gene3D" id="2.60.40.3440">
    <property type="match status" value="1"/>
</dbReference>
<dbReference type="KEGG" id="madi:A7U43_23815"/>
<feature type="region of interest" description="Disordered" evidence="1">
    <location>
        <begin position="56"/>
        <end position="203"/>
    </location>
</feature>
<protein>
    <recommendedName>
        <fullName evidence="5">Peptidase</fullName>
    </recommendedName>
</protein>
<dbReference type="InterPro" id="IPR024079">
    <property type="entry name" value="MetalloPept_cat_dom_sf"/>
</dbReference>
<keyword evidence="2" id="KW-0472">Membrane</keyword>
<sequence>MAGKHQVRREARHRRRRRAEDLPVRHWLAAGAASAGMAASLWGLSLAVPELAVAAADDGVSASSDSSGSAGESRSGDTATTNPTGSAGSAGTAQRTDDADDTDPSDEADEPLATPKDRDSAADLGGDTDEPEEAEESEEPSVFTDAAERRTQQVSAATGDRSEGADTETSEATVADVADVQPPSVTPVGAAALPDPEPPSSDVEVLTPAQSAVVSLDGPSFGRQLVASQIAALMGTGKTLISILPVAAPVKGWLYDSLAGTRRTLFNQAPWFSPTQITADGDLPIVGTLGAVDLEGDRIRYSIVTAPLSGTIVIADDGTFTYTPNSGFTGVDNFVVAATDLGTHINLLDPFRSASTRASLLVNQRAVTFIFNYTSGSQYWTADARSALQRAATNLMSQFVVTTPVVVTYDIIGENDFSSGNLASAHSPLIGSGAGFFPTVVQHKLLTGVDANGAAADGQINWNFAYPWAFGDFVSGLQYDFTTVAMHEFVHSLGFMSYAQPSTTGTQRSWTLYDSFLRTASGAALIGNDFRVVSGLAGSLTGAGGGVYFGGAGAVSAYGTLVPLYAPTTWAEGSSISHLDGTVFTGPDRQMMNPQVPSGPGERTLSAVERAIMADLGYTLAPIDVTSAFTLVGFVLLRRRRALN</sequence>
<feature type="compositionally biased region" description="Acidic residues" evidence="1">
    <location>
        <begin position="126"/>
        <end position="139"/>
    </location>
</feature>
<evidence type="ECO:0000313" key="3">
    <source>
        <dbReference type="EMBL" id="ANE81891.1"/>
    </source>
</evidence>
<keyword evidence="2" id="KW-1133">Transmembrane helix</keyword>
<dbReference type="STRING" id="1682113.A7U43_23815"/>
<feature type="region of interest" description="Disordered" evidence="1">
    <location>
        <begin position="1"/>
        <end position="23"/>
    </location>
</feature>
<feature type="compositionally biased region" description="Basic residues" evidence="1">
    <location>
        <begin position="1"/>
        <end position="17"/>
    </location>
</feature>
<dbReference type="SUPFAM" id="SSF55486">
    <property type="entry name" value="Metalloproteases ('zincins'), catalytic domain"/>
    <property type="match status" value="1"/>
</dbReference>
<dbReference type="AlphaFoldDB" id="A0A172US25"/>
<dbReference type="GO" id="GO:0008237">
    <property type="term" value="F:metallopeptidase activity"/>
    <property type="evidence" value="ECO:0007669"/>
    <property type="project" value="InterPro"/>
</dbReference>
<evidence type="ECO:0008006" key="5">
    <source>
        <dbReference type="Google" id="ProtNLM"/>
    </source>
</evidence>
<proteinExistence type="predicted"/>
<feature type="compositionally biased region" description="Acidic residues" evidence="1">
    <location>
        <begin position="98"/>
        <end position="110"/>
    </location>
</feature>
<dbReference type="Proteomes" id="UP000077143">
    <property type="component" value="Chromosome"/>
</dbReference>
<feature type="transmembrane region" description="Helical" evidence="2">
    <location>
        <begin position="616"/>
        <end position="637"/>
    </location>
</feature>
<evidence type="ECO:0000256" key="1">
    <source>
        <dbReference type="SAM" id="MobiDB-lite"/>
    </source>
</evidence>
<gene>
    <name evidence="3" type="ORF">A7U43_23815</name>
</gene>
<dbReference type="EMBL" id="CP015596">
    <property type="protein sequence ID" value="ANE81891.1"/>
    <property type="molecule type" value="Genomic_DNA"/>
</dbReference>
<evidence type="ECO:0000256" key="2">
    <source>
        <dbReference type="SAM" id="Phobius"/>
    </source>
</evidence>
<name>A0A172US25_9MYCO</name>
<feature type="compositionally biased region" description="Polar residues" evidence="1">
    <location>
        <begin position="78"/>
        <end position="94"/>
    </location>
</feature>
<dbReference type="RefSeq" id="WP_067999966.1">
    <property type="nucleotide sequence ID" value="NZ_CP015596.1"/>
</dbReference>
<dbReference type="Pfam" id="PF17963">
    <property type="entry name" value="Big_9"/>
    <property type="match status" value="1"/>
</dbReference>
<feature type="compositionally biased region" description="Low complexity" evidence="1">
    <location>
        <begin position="56"/>
        <end position="77"/>
    </location>
</feature>
<organism evidence="3 4">
    <name type="scientific">Mycobacterium adipatum</name>
    <dbReference type="NCBI Taxonomy" id="1682113"/>
    <lineage>
        <taxon>Bacteria</taxon>
        <taxon>Bacillati</taxon>
        <taxon>Actinomycetota</taxon>
        <taxon>Actinomycetes</taxon>
        <taxon>Mycobacteriales</taxon>
        <taxon>Mycobacteriaceae</taxon>
        <taxon>Mycobacterium</taxon>
    </lineage>
</organism>
<dbReference type="OrthoDB" id="1253390at2"/>
<dbReference type="Gene3D" id="3.40.390.10">
    <property type="entry name" value="Collagenase (Catalytic Domain)"/>
    <property type="match status" value="1"/>
</dbReference>